<evidence type="ECO:0000256" key="4">
    <source>
        <dbReference type="ARBA" id="ARBA00022842"/>
    </source>
</evidence>
<dbReference type="InterPro" id="IPR036412">
    <property type="entry name" value="HAD-like_sf"/>
</dbReference>
<dbReference type="Pfam" id="PF00702">
    <property type="entry name" value="Hydrolase"/>
    <property type="match status" value="1"/>
</dbReference>
<organism evidence="5 6">
    <name type="scientific">Tianweitania sediminis</name>
    <dbReference type="NCBI Taxonomy" id="1502156"/>
    <lineage>
        <taxon>Bacteria</taxon>
        <taxon>Pseudomonadati</taxon>
        <taxon>Pseudomonadota</taxon>
        <taxon>Alphaproteobacteria</taxon>
        <taxon>Hyphomicrobiales</taxon>
        <taxon>Phyllobacteriaceae</taxon>
        <taxon>Tianweitania</taxon>
    </lineage>
</organism>
<dbReference type="NCBIfam" id="TIGR01509">
    <property type="entry name" value="HAD-SF-IA-v3"/>
    <property type="match status" value="1"/>
</dbReference>
<dbReference type="PANTHER" id="PTHR46193">
    <property type="entry name" value="6-PHOSPHOGLUCONATE PHOSPHATASE"/>
    <property type="match status" value="1"/>
</dbReference>
<dbReference type="InterPro" id="IPR023214">
    <property type="entry name" value="HAD_sf"/>
</dbReference>
<dbReference type="InterPro" id="IPR006439">
    <property type="entry name" value="HAD-SF_hydro_IA"/>
</dbReference>
<dbReference type="InterPro" id="IPR051600">
    <property type="entry name" value="Beta-PGM-like"/>
</dbReference>
<accession>A0A8J7UL38</accession>
<dbReference type="GO" id="GO:0046872">
    <property type="term" value="F:metal ion binding"/>
    <property type="evidence" value="ECO:0007669"/>
    <property type="project" value="UniProtKB-KW"/>
</dbReference>
<dbReference type="Proteomes" id="UP000666240">
    <property type="component" value="Unassembled WGS sequence"/>
</dbReference>
<dbReference type="AlphaFoldDB" id="A0A8J7UL38"/>
<dbReference type="SFLD" id="SFLDG01135">
    <property type="entry name" value="C1.5.6:_HAD__Beta-PGM__Phospha"/>
    <property type="match status" value="1"/>
</dbReference>
<evidence type="ECO:0000256" key="3">
    <source>
        <dbReference type="ARBA" id="ARBA00022723"/>
    </source>
</evidence>
<comment type="caution">
    <text evidence="5">The sequence shown here is derived from an EMBL/GenBank/DDBJ whole genome shotgun (WGS) entry which is preliminary data.</text>
</comment>
<keyword evidence="3" id="KW-0479">Metal-binding</keyword>
<keyword evidence="6" id="KW-1185">Reference proteome</keyword>
<keyword evidence="4" id="KW-0460">Magnesium</keyword>
<proteinExistence type="inferred from homology"/>
<reference evidence="5" key="1">
    <citation type="submission" date="2021-03" db="EMBL/GenBank/DDBJ databases">
        <title>Genome sequencing and assembly of Tianweitania sediminis.</title>
        <authorList>
            <person name="Chhetri G."/>
        </authorList>
    </citation>
    <scope>NUCLEOTIDE SEQUENCE</scope>
    <source>
        <strain evidence="5">Z8</strain>
    </source>
</reference>
<comment type="cofactor">
    <cofactor evidence="1">
        <name>Mg(2+)</name>
        <dbReference type="ChEBI" id="CHEBI:18420"/>
    </cofactor>
</comment>
<evidence type="ECO:0000256" key="2">
    <source>
        <dbReference type="ARBA" id="ARBA00006171"/>
    </source>
</evidence>
<dbReference type="Gene3D" id="1.10.150.240">
    <property type="entry name" value="Putative phosphatase, domain 2"/>
    <property type="match status" value="1"/>
</dbReference>
<dbReference type="Gene3D" id="3.40.50.1000">
    <property type="entry name" value="HAD superfamily/HAD-like"/>
    <property type="match status" value="1"/>
</dbReference>
<dbReference type="SFLD" id="SFLDS00003">
    <property type="entry name" value="Haloacid_Dehalogenase"/>
    <property type="match status" value="1"/>
</dbReference>
<name>A0A8J7UL38_9HYPH</name>
<keyword evidence="5" id="KW-0378">Hydrolase</keyword>
<dbReference type="SFLD" id="SFLDG01129">
    <property type="entry name" value="C1.5:_HAD__Beta-PGM__Phosphata"/>
    <property type="match status" value="1"/>
</dbReference>
<dbReference type="RefSeq" id="WP_209334979.1">
    <property type="nucleotide sequence ID" value="NZ_JAGIYY010000002.1"/>
</dbReference>
<evidence type="ECO:0000313" key="6">
    <source>
        <dbReference type="Proteomes" id="UP000666240"/>
    </source>
</evidence>
<protein>
    <submittedName>
        <fullName evidence="5">HAD family hydrolase</fullName>
    </submittedName>
</protein>
<dbReference type="InterPro" id="IPR023198">
    <property type="entry name" value="PGP-like_dom2"/>
</dbReference>
<dbReference type="EMBL" id="JAGIYY010000002">
    <property type="protein sequence ID" value="MBP0438982.1"/>
    <property type="molecule type" value="Genomic_DNA"/>
</dbReference>
<dbReference type="CDD" id="cd07526">
    <property type="entry name" value="HAD_BPGM_like"/>
    <property type="match status" value="1"/>
</dbReference>
<dbReference type="GO" id="GO:0016787">
    <property type="term" value="F:hydrolase activity"/>
    <property type="evidence" value="ECO:0007669"/>
    <property type="project" value="UniProtKB-KW"/>
</dbReference>
<evidence type="ECO:0000313" key="5">
    <source>
        <dbReference type="EMBL" id="MBP0438982.1"/>
    </source>
</evidence>
<comment type="similarity">
    <text evidence="2">Belongs to the HAD-like hydrolase superfamily. CbbY/CbbZ/Gph/YieH family.</text>
</comment>
<evidence type="ECO:0000256" key="1">
    <source>
        <dbReference type="ARBA" id="ARBA00001946"/>
    </source>
</evidence>
<gene>
    <name evidence="5" type="ORF">J5Y06_10000</name>
</gene>
<dbReference type="SUPFAM" id="SSF56784">
    <property type="entry name" value="HAD-like"/>
    <property type="match status" value="1"/>
</dbReference>
<sequence length="225" mass="23963">MTIKLVIFDCDGVLVDSEPIAVEILVDHIARAGGAVTPAQAYEAFLGRSMATIRGILADQFDLRFSETQMDAMRADTRRRLAAELKPIPGIAAALSALPAPFCVASSSQPDRIRLSLRVTELLAFFEPNIYSSTMVARGKPFPDLFLHAAHSMGVDPSACLVVEDSAPGIEAAKAAGMRVLGFAGGTHATPGKLATAFERLKPDAIFSDMRELNSLLHAVAVRTA</sequence>
<dbReference type="PANTHER" id="PTHR46193:SF10">
    <property type="entry name" value="6-PHOSPHOGLUCONATE PHOSPHATASE"/>
    <property type="match status" value="1"/>
</dbReference>